<dbReference type="NCBIfam" id="NF033530">
    <property type="entry name" value="lasso_PqqD_Strm"/>
    <property type="match status" value="1"/>
</dbReference>
<dbReference type="AlphaFoldDB" id="A0A918H8S2"/>
<protein>
    <recommendedName>
        <fullName evidence="3">Lasso peptide biosynthesis PqqD family chaperone</fullName>
    </recommendedName>
</protein>
<dbReference type="InterPro" id="IPR008792">
    <property type="entry name" value="PQQD"/>
</dbReference>
<dbReference type="EMBL" id="BMSA01000004">
    <property type="protein sequence ID" value="GGT44917.1"/>
    <property type="molecule type" value="Genomic_DNA"/>
</dbReference>
<dbReference type="Proteomes" id="UP000646776">
    <property type="component" value="Unassembled WGS sequence"/>
</dbReference>
<evidence type="ECO:0008006" key="3">
    <source>
        <dbReference type="Google" id="ProtNLM"/>
    </source>
</evidence>
<dbReference type="Gene3D" id="1.10.10.1150">
    <property type="entry name" value="Coenzyme PQQ synthesis protein D (PqqD)"/>
    <property type="match status" value="1"/>
</dbReference>
<comment type="caution">
    <text evidence="1">The sequence shown here is derived from an EMBL/GenBank/DDBJ whole genome shotgun (WGS) entry which is preliminary data.</text>
</comment>
<organism evidence="1 2">
    <name type="scientific">Streptomyces phaeofaciens</name>
    <dbReference type="NCBI Taxonomy" id="68254"/>
    <lineage>
        <taxon>Bacteria</taxon>
        <taxon>Bacillati</taxon>
        <taxon>Actinomycetota</taxon>
        <taxon>Actinomycetes</taxon>
        <taxon>Kitasatosporales</taxon>
        <taxon>Streptomycetaceae</taxon>
        <taxon>Streptomyces</taxon>
    </lineage>
</organism>
<keyword evidence="2" id="KW-1185">Reference proteome</keyword>
<reference evidence="1" key="2">
    <citation type="submission" date="2020-09" db="EMBL/GenBank/DDBJ databases">
        <authorList>
            <person name="Sun Q."/>
            <person name="Ohkuma M."/>
        </authorList>
    </citation>
    <scope>NUCLEOTIDE SEQUENCE</scope>
    <source>
        <strain evidence="1">JCM 4125</strain>
    </source>
</reference>
<dbReference type="InterPro" id="IPR041881">
    <property type="entry name" value="PqqD_sf"/>
</dbReference>
<name>A0A918H8S2_9ACTN</name>
<reference evidence="1" key="1">
    <citation type="journal article" date="2014" name="Int. J. Syst. Evol. Microbiol.">
        <title>Complete genome sequence of Corynebacterium casei LMG S-19264T (=DSM 44701T), isolated from a smear-ripened cheese.</title>
        <authorList>
            <consortium name="US DOE Joint Genome Institute (JGI-PGF)"/>
            <person name="Walter F."/>
            <person name="Albersmeier A."/>
            <person name="Kalinowski J."/>
            <person name="Ruckert C."/>
        </authorList>
    </citation>
    <scope>NUCLEOTIDE SEQUENCE</scope>
    <source>
        <strain evidence="1">JCM 4125</strain>
    </source>
</reference>
<evidence type="ECO:0000313" key="1">
    <source>
        <dbReference type="EMBL" id="GGT44917.1"/>
    </source>
</evidence>
<accession>A0A918H8S2</accession>
<evidence type="ECO:0000313" key="2">
    <source>
        <dbReference type="Proteomes" id="UP000646776"/>
    </source>
</evidence>
<sequence>MLKPSPHVVLTKSQDAAVLLDKRSGSYYRLNPLAVAVYEGLAAGTSQEAVVEELQARFPDARERIEGDVARLIASLRSARLLADA</sequence>
<dbReference type="Pfam" id="PF05402">
    <property type="entry name" value="PqqD"/>
    <property type="match status" value="1"/>
</dbReference>
<dbReference type="RefSeq" id="WP_189710240.1">
    <property type="nucleotide sequence ID" value="NZ_BMSA01000004.1"/>
</dbReference>
<proteinExistence type="predicted"/>
<gene>
    <name evidence="1" type="ORF">GCM10010226_21930</name>
</gene>